<organism evidence="1 2">
    <name type="scientific">Paenibacillus ferrarius</name>
    <dbReference type="NCBI Taxonomy" id="1469647"/>
    <lineage>
        <taxon>Bacteria</taxon>
        <taxon>Bacillati</taxon>
        <taxon>Bacillota</taxon>
        <taxon>Bacilli</taxon>
        <taxon>Bacillales</taxon>
        <taxon>Paenibacillaceae</taxon>
        <taxon>Paenibacillus</taxon>
    </lineage>
</organism>
<dbReference type="STRING" id="1469647.BC351_23555"/>
<gene>
    <name evidence="1" type="ORF">BC351_23555</name>
</gene>
<protein>
    <submittedName>
        <fullName evidence="1">Uncharacterized protein</fullName>
    </submittedName>
</protein>
<dbReference type="Proteomes" id="UP000190626">
    <property type="component" value="Unassembled WGS sequence"/>
</dbReference>
<proteinExistence type="predicted"/>
<evidence type="ECO:0000313" key="2">
    <source>
        <dbReference type="Proteomes" id="UP000190626"/>
    </source>
</evidence>
<dbReference type="EMBL" id="MBTG01000010">
    <property type="protein sequence ID" value="OPH58345.1"/>
    <property type="molecule type" value="Genomic_DNA"/>
</dbReference>
<accession>A0A1V4HMJ9</accession>
<evidence type="ECO:0000313" key="1">
    <source>
        <dbReference type="EMBL" id="OPH58345.1"/>
    </source>
</evidence>
<comment type="caution">
    <text evidence="1">The sequence shown here is derived from an EMBL/GenBank/DDBJ whole genome shotgun (WGS) entry which is preliminary data.</text>
</comment>
<sequence length="75" mass="8951">MCRLFKQNRVKTSESLGDNAGFLSVSFLETNKGLKRMHIRRHLTILLIFKKKRMHNRRLFTSSEIVPVELLPRRR</sequence>
<name>A0A1V4HMJ9_9BACL</name>
<dbReference type="AlphaFoldDB" id="A0A1V4HMJ9"/>
<keyword evidence="2" id="KW-1185">Reference proteome</keyword>
<reference evidence="2" key="1">
    <citation type="submission" date="2016-07" db="EMBL/GenBank/DDBJ databases">
        <authorList>
            <person name="Florea S."/>
            <person name="Webb J.S."/>
            <person name="Jaromczyk J."/>
            <person name="Schardl C.L."/>
        </authorList>
    </citation>
    <scope>NUCLEOTIDE SEQUENCE [LARGE SCALE GENOMIC DNA]</scope>
    <source>
        <strain evidence="2">CY1</strain>
    </source>
</reference>